<dbReference type="AlphaFoldDB" id="A0A511A9T4"/>
<evidence type="ECO:0000259" key="2">
    <source>
        <dbReference type="Pfam" id="PF01757"/>
    </source>
</evidence>
<reference evidence="3 4" key="1">
    <citation type="submission" date="2019-07" db="EMBL/GenBank/DDBJ databases">
        <title>Whole genome shotgun sequence of Microbacterium aerolatum NBRC 103071.</title>
        <authorList>
            <person name="Hosoyama A."/>
            <person name="Uohara A."/>
            <person name="Ohji S."/>
            <person name="Ichikawa N."/>
        </authorList>
    </citation>
    <scope>NUCLEOTIDE SEQUENCE [LARGE SCALE GENOMIC DNA]</scope>
    <source>
        <strain evidence="3 4">NBRC 103071</strain>
    </source>
</reference>
<dbReference type="GO" id="GO:0000271">
    <property type="term" value="P:polysaccharide biosynthetic process"/>
    <property type="evidence" value="ECO:0007669"/>
    <property type="project" value="TreeGrafter"/>
</dbReference>
<gene>
    <name evidence="3" type="ORF">MAE01_01300</name>
</gene>
<organism evidence="3 4">
    <name type="scientific">Microbacterium aerolatum</name>
    <dbReference type="NCBI Taxonomy" id="153731"/>
    <lineage>
        <taxon>Bacteria</taxon>
        <taxon>Bacillati</taxon>
        <taxon>Actinomycetota</taxon>
        <taxon>Actinomycetes</taxon>
        <taxon>Micrococcales</taxon>
        <taxon>Microbacteriaceae</taxon>
        <taxon>Microbacterium</taxon>
    </lineage>
</organism>
<dbReference type="RefSeq" id="WP_147037627.1">
    <property type="nucleotide sequence ID" value="NZ_BJUW01000001.1"/>
</dbReference>
<evidence type="ECO:0000313" key="4">
    <source>
        <dbReference type="Proteomes" id="UP000321225"/>
    </source>
</evidence>
<feature type="transmembrane region" description="Helical" evidence="1">
    <location>
        <begin position="49"/>
        <end position="67"/>
    </location>
</feature>
<dbReference type="PANTHER" id="PTHR23028:SF53">
    <property type="entry name" value="ACYL_TRANSF_3 DOMAIN-CONTAINING PROTEIN"/>
    <property type="match status" value="1"/>
</dbReference>
<feature type="transmembrane region" description="Helical" evidence="1">
    <location>
        <begin position="20"/>
        <end position="37"/>
    </location>
</feature>
<keyword evidence="1" id="KW-1133">Transmembrane helix</keyword>
<feature type="domain" description="Acyltransferase 3" evidence="2">
    <location>
        <begin position="16"/>
        <end position="106"/>
    </location>
</feature>
<evidence type="ECO:0000313" key="3">
    <source>
        <dbReference type="EMBL" id="GEK84954.1"/>
    </source>
</evidence>
<dbReference type="GO" id="GO:0016747">
    <property type="term" value="F:acyltransferase activity, transferring groups other than amino-acyl groups"/>
    <property type="evidence" value="ECO:0007669"/>
    <property type="project" value="InterPro"/>
</dbReference>
<feature type="transmembrane region" description="Helical" evidence="1">
    <location>
        <begin position="87"/>
        <end position="104"/>
    </location>
</feature>
<dbReference type="Pfam" id="PF01757">
    <property type="entry name" value="Acyl_transf_3"/>
    <property type="match status" value="1"/>
</dbReference>
<name>A0A511A9T4_9MICO</name>
<comment type="caution">
    <text evidence="3">The sequence shown here is derived from an EMBL/GenBank/DDBJ whole genome shotgun (WGS) entry which is preliminary data.</text>
</comment>
<sequence>MVSAPVHATGTPRLDSLTSLRWWAALAVFFFHVRNIVPLPGVVGELARYGNFGVAFFFILSGFVLTWSWQPSVGIGTFYWRRFARIYPLHIVTLLAAIPVFYSLSPNPAQSWVKPMDVAVLVLSQNNFVARRISRRAIVNDASARVRTGQEIK</sequence>
<dbReference type="OrthoDB" id="9796461at2"/>
<accession>A0A511A9T4</accession>
<protein>
    <recommendedName>
        <fullName evidence="2">Acyltransferase 3 domain-containing protein</fullName>
    </recommendedName>
</protein>
<dbReference type="InterPro" id="IPR050879">
    <property type="entry name" value="Acyltransferase_3"/>
</dbReference>
<evidence type="ECO:0000256" key="1">
    <source>
        <dbReference type="SAM" id="Phobius"/>
    </source>
</evidence>
<dbReference type="InterPro" id="IPR002656">
    <property type="entry name" value="Acyl_transf_3_dom"/>
</dbReference>
<keyword evidence="4" id="KW-1185">Reference proteome</keyword>
<dbReference type="EMBL" id="BJUW01000001">
    <property type="protein sequence ID" value="GEK84954.1"/>
    <property type="molecule type" value="Genomic_DNA"/>
</dbReference>
<proteinExistence type="predicted"/>
<dbReference type="PANTHER" id="PTHR23028">
    <property type="entry name" value="ACETYLTRANSFERASE"/>
    <property type="match status" value="1"/>
</dbReference>
<dbReference type="GO" id="GO:0016020">
    <property type="term" value="C:membrane"/>
    <property type="evidence" value="ECO:0007669"/>
    <property type="project" value="TreeGrafter"/>
</dbReference>
<keyword evidence="1" id="KW-0812">Transmembrane</keyword>
<keyword evidence="1" id="KW-0472">Membrane</keyword>
<dbReference type="Proteomes" id="UP000321225">
    <property type="component" value="Unassembled WGS sequence"/>
</dbReference>